<evidence type="ECO:0000256" key="9">
    <source>
        <dbReference type="ARBA" id="ARBA00023163"/>
    </source>
</evidence>
<feature type="binding site" evidence="12">
    <location>
        <position position="11"/>
    </location>
    <ligand>
        <name>Zn(2+)</name>
        <dbReference type="ChEBI" id="CHEBI:29105"/>
    </ligand>
</feature>
<evidence type="ECO:0000256" key="12">
    <source>
        <dbReference type="PROSITE-ProRule" id="PRU01263"/>
    </source>
</evidence>
<dbReference type="FunFam" id="3.30.160.60:FF:002343">
    <property type="entry name" value="Zinc finger protein 33A"/>
    <property type="match status" value="1"/>
</dbReference>
<proteinExistence type="inferred from homology"/>
<evidence type="ECO:0000256" key="7">
    <source>
        <dbReference type="ARBA" id="ARBA00023015"/>
    </source>
</evidence>
<evidence type="ECO:0000256" key="11">
    <source>
        <dbReference type="PROSITE-ProRule" id="PRU00042"/>
    </source>
</evidence>
<dbReference type="Pfam" id="PF00096">
    <property type="entry name" value="zf-C2H2"/>
    <property type="match status" value="5"/>
</dbReference>
<keyword evidence="8" id="KW-0238">DNA-binding</keyword>
<keyword evidence="10" id="KW-0539">Nucleus</keyword>
<dbReference type="GO" id="GO:0008270">
    <property type="term" value="F:zinc ion binding"/>
    <property type="evidence" value="ECO:0007669"/>
    <property type="project" value="UniProtKB-UniRule"/>
</dbReference>
<evidence type="ECO:0000256" key="8">
    <source>
        <dbReference type="ARBA" id="ARBA00023125"/>
    </source>
</evidence>
<keyword evidence="6 12" id="KW-0862">Zinc</keyword>
<accession>A0A8S0ZYQ7</accession>
<dbReference type="Gene3D" id="3.30.160.60">
    <property type="entry name" value="Classic Zinc Finger"/>
    <property type="match status" value="6"/>
</dbReference>
<feature type="domain" description="C2H2-type" evidence="13">
    <location>
        <begin position="347"/>
        <end position="374"/>
    </location>
</feature>
<dbReference type="EMBL" id="CADEBD010000309">
    <property type="protein sequence ID" value="CAB3240210.1"/>
    <property type="molecule type" value="Genomic_DNA"/>
</dbReference>
<dbReference type="SMART" id="SM00868">
    <property type="entry name" value="zf-AD"/>
    <property type="match status" value="1"/>
</dbReference>
<protein>
    <submittedName>
        <fullName evidence="15">Uncharacterized protein</fullName>
    </submittedName>
</protein>
<feature type="domain" description="C2H2-type" evidence="13">
    <location>
        <begin position="403"/>
        <end position="430"/>
    </location>
</feature>
<evidence type="ECO:0000256" key="2">
    <source>
        <dbReference type="ARBA" id="ARBA00006991"/>
    </source>
</evidence>
<dbReference type="FunFam" id="3.30.160.60:FF:000624">
    <property type="entry name" value="zinc finger protein 697"/>
    <property type="match status" value="1"/>
</dbReference>
<comment type="caution">
    <text evidence="15">The sequence shown here is derived from an EMBL/GenBank/DDBJ whole genome shotgun (WGS) entry which is preliminary data.</text>
</comment>
<feature type="domain" description="C2H2-type" evidence="13">
    <location>
        <begin position="319"/>
        <end position="346"/>
    </location>
</feature>
<keyword evidence="7" id="KW-0805">Transcription regulation</keyword>
<dbReference type="Proteomes" id="UP000494256">
    <property type="component" value="Unassembled WGS sequence"/>
</dbReference>
<keyword evidence="4" id="KW-0677">Repeat</keyword>
<dbReference type="Pfam" id="PF13912">
    <property type="entry name" value="zf-C2H2_6"/>
    <property type="match status" value="1"/>
</dbReference>
<reference evidence="15 16" key="1">
    <citation type="submission" date="2020-04" db="EMBL/GenBank/DDBJ databases">
        <authorList>
            <person name="Wallbank WR R."/>
            <person name="Pardo Diaz C."/>
            <person name="Kozak K."/>
            <person name="Martin S."/>
            <person name="Jiggins C."/>
            <person name="Moest M."/>
            <person name="Warren A I."/>
            <person name="Byers J.R.P. K."/>
            <person name="Montejo-Kovacevich G."/>
            <person name="Yen C E."/>
        </authorList>
    </citation>
    <scope>NUCLEOTIDE SEQUENCE [LARGE SCALE GENOMIC DNA]</scope>
</reference>
<dbReference type="SMART" id="SM00355">
    <property type="entry name" value="ZnF_C2H2"/>
    <property type="match status" value="9"/>
</dbReference>
<organism evidence="15 16">
    <name type="scientific">Arctia plantaginis</name>
    <name type="common">Wood tiger moth</name>
    <name type="synonym">Phalaena plantaginis</name>
    <dbReference type="NCBI Taxonomy" id="874455"/>
    <lineage>
        <taxon>Eukaryota</taxon>
        <taxon>Metazoa</taxon>
        <taxon>Ecdysozoa</taxon>
        <taxon>Arthropoda</taxon>
        <taxon>Hexapoda</taxon>
        <taxon>Insecta</taxon>
        <taxon>Pterygota</taxon>
        <taxon>Neoptera</taxon>
        <taxon>Endopterygota</taxon>
        <taxon>Lepidoptera</taxon>
        <taxon>Glossata</taxon>
        <taxon>Ditrysia</taxon>
        <taxon>Noctuoidea</taxon>
        <taxon>Erebidae</taxon>
        <taxon>Arctiinae</taxon>
        <taxon>Arctia</taxon>
    </lineage>
</organism>
<feature type="binding site" evidence="12">
    <location>
        <position position="8"/>
    </location>
    <ligand>
        <name>Zn(2+)</name>
        <dbReference type="ChEBI" id="CHEBI:29105"/>
    </ligand>
</feature>
<dbReference type="AlphaFoldDB" id="A0A8S0ZYQ7"/>
<dbReference type="GO" id="GO:0000978">
    <property type="term" value="F:RNA polymerase II cis-regulatory region sequence-specific DNA binding"/>
    <property type="evidence" value="ECO:0007669"/>
    <property type="project" value="TreeGrafter"/>
</dbReference>
<evidence type="ECO:0000256" key="5">
    <source>
        <dbReference type="ARBA" id="ARBA00022771"/>
    </source>
</evidence>
<dbReference type="InterPro" id="IPR012934">
    <property type="entry name" value="Znf_AD"/>
</dbReference>
<keyword evidence="9" id="KW-0804">Transcription</keyword>
<sequence length="432" mass="50823">MAHINQLCRACLTTKESFTYILFDNVCPDLYCFCTSVKVLQDEELPRAICNTCYDLITKYSEFKRACIQSQDTLINYKNTLKCETDELTSNTIPVDIESQDDKLKTELVDISIKLEESQEYENDYLESVDNNDDPVVTNKMNILKRKVKKTLKLKQHPRKEVSIKVKRKKFIYTCELCRKKFNYRERFEAHKLEHEGKIVSIHCSPCNKTFMTWSSLKRHNENEHTLVNLESLKCRTCGKIFKSRQTLKMHEKTHGERRLSVCDVCGKGFTTAVILRAHLETHKEDRERTFTCEHCGKKFYTNTILMSHVSRRHTGRRFICQICSYPFTDKYNLAKHLLIHEGKKLYKCDICDKSYATQSTLLEHKRIHSGERPFVCTYCLKGFVSKKRLTDHVRIHTGDKPYKCTVCDQRFTQRGTLKRHMKVHDRIVPTL</sequence>
<dbReference type="GO" id="GO:0001228">
    <property type="term" value="F:DNA-binding transcription activator activity, RNA polymerase II-specific"/>
    <property type="evidence" value="ECO:0007669"/>
    <property type="project" value="TreeGrafter"/>
</dbReference>
<feature type="domain" description="ZAD" evidence="14">
    <location>
        <begin position="6"/>
        <end position="77"/>
    </location>
</feature>
<feature type="domain" description="C2H2-type" evidence="13">
    <location>
        <begin position="173"/>
        <end position="198"/>
    </location>
</feature>
<evidence type="ECO:0000256" key="1">
    <source>
        <dbReference type="ARBA" id="ARBA00004123"/>
    </source>
</evidence>
<feature type="binding site" evidence="12">
    <location>
        <position position="53"/>
    </location>
    <ligand>
        <name>Zn(2+)</name>
        <dbReference type="ChEBI" id="CHEBI:29105"/>
    </ligand>
</feature>
<dbReference type="GO" id="GO:0005634">
    <property type="term" value="C:nucleus"/>
    <property type="evidence" value="ECO:0007669"/>
    <property type="project" value="UniProtKB-SubCell"/>
</dbReference>
<dbReference type="SUPFAM" id="SSF57716">
    <property type="entry name" value="Glucocorticoid receptor-like (DNA-binding domain)"/>
    <property type="match status" value="1"/>
</dbReference>
<feature type="binding site" evidence="12">
    <location>
        <position position="50"/>
    </location>
    <ligand>
        <name>Zn(2+)</name>
        <dbReference type="ChEBI" id="CHEBI:29105"/>
    </ligand>
</feature>
<name>A0A8S0ZYQ7_ARCPL</name>
<evidence type="ECO:0000256" key="4">
    <source>
        <dbReference type="ARBA" id="ARBA00022737"/>
    </source>
</evidence>
<dbReference type="SUPFAM" id="SSF57667">
    <property type="entry name" value="beta-beta-alpha zinc fingers"/>
    <property type="match status" value="5"/>
</dbReference>
<feature type="domain" description="C2H2-type" evidence="13">
    <location>
        <begin position="202"/>
        <end position="226"/>
    </location>
</feature>
<dbReference type="Pfam" id="PF07776">
    <property type="entry name" value="zf-AD"/>
    <property type="match status" value="1"/>
</dbReference>
<dbReference type="PROSITE" id="PS50157">
    <property type="entry name" value="ZINC_FINGER_C2H2_2"/>
    <property type="match status" value="9"/>
</dbReference>
<dbReference type="FunFam" id="3.30.160.60:FF:000260">
    <property type="entry name" value="Spalt-like transcription factor 1"/>
    <property type="match status" value="1"/>
</dbReference>
<feature type="domain" description="C2H2-type" evidence="13">
    <location>
        <begin position="233"/>
        <end position="260"/>
    </location>
</feature>
<gene>
    <name evidence="15" type="ORF">APLA_LOCUS8916</name>
</gene>
<comment type="subcellular location">
    <subcellularLocation>
        <location evidence="1">Nucleus</location>
    </subcellularLocation>
</comment>
<comment type="similarity">
    <text evidence="2">Belongs to the krueppel C2H2-type zinc-finger protein family.</text>
</comment>
<evidence type="ECO:0000256" key="3">
    <source>
        <dbReference type="ARBA" id="ARBA00022723"/>
    </source>
</evidence>
<dbReference type="Pfam" id="PF12874">
    <property type="entry name" value="zf-met"/>
    <property type="match status" value="2"/>
</dbReference>
<keyword evidence="3 12" id="KW-0479">Metal-binding</keyword>
<dbReference type="Gene3D" id="3.40.1800.20">
    <property type="match status" value="1"/>
</dbReference>
<dbReference type="InterPro" id="IPR013087">
    <property type="entry name" value="Znf_C2H2_type"/>
</dbReference>
<dbReference type="PROSITE" id="PS51915">
    <property type="entry name" value="ZAD"/>
    <property type="match status" value="1"/>
</dbReference>
<evidence type="ECO:0000313" key="16">
    <source>
        <dbReference type="Proteomes" id="UP000494256"/>
    </source>
</evidence>
<evidence type="ECO:0000256" key="6">
    <source>
        <dbReference type="ARBA" id="ARBA00022833"/>
    </source>
</evidence>
<dbReference type="PROSITE" id="PS00028">
    <property type="entry name" value="ZINC_FINGER_C2H2_1"/>
    <property type="match status" value="9"/>
</dbReference>
<feature type="domain" description="C2H2-type" evidence="13">
    <location>
        <begin position="291"/>
        <end position="319"/>
    </location>
</feature>
<dbReference type="PANTHER" id="PTHR24393">
    <property type="entry name" value="ZINC FINGER PROTEIN"/>
    <property type="match status" value="1"/>
</dbReference>
<keyword evidence="5 11" id="KW-0863">Zinc-finger</keyword>
<dbReference type="OrthoDB" id="7483159at2759"/>
<evidence type="ECO:0000256" key="10">
    <source>
        <dbReference type="ARBA" id="ARBA00023242"/>
    </source>
</evidence>
<evidence type="ECO:0000259" key="13">
    <source>
        <dbReference type="PROSITE" id="PS50157"/>
    </source>
</evidence>
<dbReference type="PANTHER" id="PTHR24393:SF15">
    <property type="entry name" value="IP01243P-RELATED"/>
    <property type="match status" value="1"/>
</dbReference>
<dbReference type="InterPro" id="IPR036236">
    <property type="entry name" value="Znf_C2H2_sf"/>
</dbReference>
<feature type="domain" description="C2H2-type" evidence="13">
    <location>
        <begin position="375"/>
        <end position="402"/>
    </location>
</feature>
<feature type="domain" description="C2H2-type" evidence="13">
    <location>
        <begin position="261"/>
        <end position="288"/>
    </location>
</feature>
<evidence type="ECO:0000259" key="14">
    <source>
        <dbReference type="PROSITE" id="PS51915"/>
    </source>
</evidence>
<evidence type="ECO:0000313" key="15">
    <source>
        <dbReference type="EMBL" id="CAB3240210.1"/>
    </source>
</evidence>